<evidence type="ECO:0000259" key="1">
    <source>
        <dbReference type="Pfam" id="PF00535"/>
    </source>
</evidence>
<dbReference type="PANTHER" id="PTHR22916">
    <property type="entry name" value="GLYCOSYLTRANSFERASE"/>
    <property type="match status" value="1"/>
</dbReference>
<dbReference type="Proteomes" id="UP000002534">
    <property type="component" value="Chromosome"/>
</dbReference>
<protein>
    <submittedName>
        <fullName evidence="2">Glycosyltransferase</fullName>
    </submittedName>
</protein>
<gene>
    <name evidence="2" type="ordered locus">Pcar_2592</name>
</gene>
<name>Q3A1C7_SYNC1</name>
<evidence type="ECO:0000313" key="3">
    <source>
        <dbReference type="Proteomes" id="UP000002534"/>
    </source>
</evidence>
<dbReference type="eggNOG" id="COG1215">
    <property type="taxonomic scope" value="Bacteria"/>
</dbReference>
<dbReference type="HOGENOM" id="CLU_025996_0_4_7"/>
<dbReference type="OrthoDB" id="5291101at2"/>
<reference evidence="3" key="1">
    <citation type="submission" date="2005-10" db="EMBL/GenBank/DDBJ databases">
        <title>Complete sequence of Pelobacter carbinolicus DSM 2380.</title>
        <authorList>
            <person name="Copeland A."/>
            <person name="Lucas S."/>
            <person name="Lapidus A."/>
            <person name="Barry K."/>
            <person name="Detter J.C."/>
            <person name="Glavina T."/>
            <person name="Hammon N."/>
            <person name="Israni S."/>
            <person name="Pitluck S."/>
            <person name="Chertkov O."/>
            <person name="Schmutz J."/>
            <person name="Larimer F."/>
            <person name="Land M."/>
            <person name="Kyrpides N."/>
            <person name="Ivanova N."/>
            <person name="Richardson P."/>
        </authorList>
    </citation>
    <scope>NUCLEOTIDE SEQUENCE [LARGE SCALE GENOMIC DNA]</scope>
    <source>
        <strain evidence="3">DSM 2380 / NBRC 103641 / GraBd1</strain>
    </source>
</reference>
<dbReference type="RefSeq" id="WP_011342368.1">
    <property type="nucleotide sequence ID" value="NC_007498.2"/>
</dbReference>
<organism evidence="2 3">
    <name type="scientific">Syntrophotalea carbinolica (strain DSM 2380 / NBRC 103641 / GraBd1)</name>
    <name type="common">Pelobacter carbinolicus</name>
    <dbReference type="NCBI Taxonomy" id="338963"/>
    <lineage>
        <taxon>Bacteria</taxon>
        <taxon>Pseudomonadati</taxon>
        <taxon>Thermodesulfobacteriota</taxon>
        <taxon>Desulfuromonadia</taxon>
        <taxon>Desulfuromonadales</taxon>
        <taxon>Syntrophotaleaceae</taxon>
        <taxon>Syntrophotalea</taxon>
    </lineage>
</organism>
<dbReference type="InterPro" id="IPR029044">
    <property type="entry name" value="Nucleotide-diphossugar_trans"/>
</dbReference>
<keyword evidence="2" id="KW-0808">Transferase</keyword>
<dbReference type="GO" id="GO:0016758">
    <property type="term" value="F:hexosyltransferase activity"/>
    <property type="evidence" value="ECO:0007669"/>
    <property type="project" value="UniProtKB-ARBA"/>
</dbReference>
<proteinExistence type="predicted"/>
<dbReference type="Pfam" id="PF00535">
    <property type="entry name" value="Glycos_transf_2"/>
    <property type="match status" value="1"/>
</dbReference>
<dbReference type="Gene3D" id="3.90.550.10">
    <property type="entry name" value="Spore Coat Polysaccharide Biosynthesis Protein SpsA, Chain A"/>
    <property type="match status" value="1"/>
</dbReference>
<feature type="domain" description="Glycosyltransferase 2-like" evidence="1">
    <location>
        <begin position="5"/>
        <end position="176"/>
    </location>
</feature>
<dbReference type="KEGG" id="pca:Pcar_2592"/>
<dbReference type="SUPFAM" id="SSF53448">
    <property type="entry name" value="Nucleotide-diphospho-sugar transferases"/>
    <property type="match status" value="1"/>
</dbReference>
<dbReference type="EMBL" id="CP000142">
    <property type="protein sequence ID" value="ABA89830.1"/>
    <property type="molecule type" value="Genomic_DNA"/>
</dbReference>
<evidence type="ECO:0000313" key="2">
    <source>
        <dbReference type="EMBL" id="ABA89830.1"/>
    </source>
</evidence>
<accession>Q3A1C7</accession>
<dbReference type="CAZy" id="GT2">
    <property type="family name" value="Glycosyltransferase Family 2"/>
</dbReference>
<sequence length="308" mass="36064">MKNVSICIPSYNSEKYINQTIDSVLCQLYKNYEIIIVDDKSSDNTREIISNYAIENKSIKFYTNDSNLGIVGNFNKCLSLCKGKYIKYLLADDLFLTPDCLGRFVDALESHPNVSLVSSGRQLIDSQSNVIGEAVSYAEGVYSPGKEIIKDCLLYFKNKIGEPTSVIFRRDALKRGFKDNYRQVLDLEMWFHLLENGDLYYIKDKLVGFRIHEEQTTQKNKNGLVYFSDVPLLLNDYCHKPYIRFGRLIKTLILIKFGEKAFKLYKNGRINFYDMKRIINHDFSFFTFIMLRPFYKFVKNILRLKFLR</sequence>
<dbReference type="InterPro" id="IPR001173">
    <property type="entry name" value="Glyco_trans_2-like"/>
</dbReference>
<dbReference type="STRING" id="338963.Pcar_2592"/>
<reference evidence="2 3" key="2">
    <citation type="journal article" date="2012" name="BMC Genomics">
        <title>The genome of Pelobacter carbinolicus reveals surprising metabolic capabilities and physiological features.</title>
        <authorList>
            <person name="Aklujkar M."/>
            <person name="Haveman S.A."/>
            <person name="Didonato R.Jr."/>
            <person name="Chertkov O."/>
            <person name="Han C.S."/>
            <person name="Land M.L."/>
            <person name="Brown P."/>
            <person name="Lovley D.R."/>
        </authorList>
    </citation>
    <scope>NUCLEOTIDE SEQUENCE [LARGE SCALE GENOMIC DNA]</scope>
    <source>
        <strain evidence="3">DSM 2380 / NBRC 103641 / GraBd1</strain>
    </source>
</reference>
<keyword evidence="3" id="KW-1185">Reference proteome</keyword>
<dbReference type="PANTHER" id="PTHR22916:SF3">
    <property type="entry name" value="UDP-GLCNAC:BETAGAL BETA-1,3-N-ACETYLGLUCOSAMINYLTRANSFERASE-LIKE PROTEIN 1"/>
    <property type="match status" value="1"/>
</dbReference>
<dbReference type="AlphaFoldDB" id="Q3A1C7"/>